<dbReference type="Gene3D" id="6.10.250.600">
    <property type="match status" value="1"/>
</dbReference>
<evidence type="ECO:0000259" key="8">
    <source>
        <dbReference type="Pfam" id="PF18158"/>
    </source>
</evidence>
<dbReference type="SUPFAM" id="SSF56645">
    <property type="entry name" value="Acyl-CoA dehydrogenase NM domain-like"/>
    <property type="match status" value="1"/>
</dbReference>
<feature type="domain" description="Acyl-CoA oxidase/dehydrogenase middle" evidence="7">
    <location>
        <begin position="177"/>
        <end position="270"/>
    </location>
</feature>
<dbReference type="InterPro" id="IPR006091">
    <property type="entry name" value="Acyl-CoA_Oxase/DH_mid-dom"/>
</dbReference>
<dbReference type="Pfam" id="PF00441">
    <property type="entry name" value="Acyl-CoA_dh_1"/>
    <property type="match status" value="1"/>
</dbReference>
<proteinExistence type="inferred from homology"/>
<feature type="domain" description="Adaptive response protein AidB N-terminal" evidence="8">
    <location>
        <begin position="9"/>
        <end position="161"/>
    </location>
</feature>
<dbReference type="Pfam" id="PF18158">
    <property type="entry name" value="AidB_N"/>
    <property type="match status" value="1"/>
</dbReference>
<feature type="domain" description="Acyl-CoA dehydrogenase/oxidase C-terminal" evidence="6">
    <location>
        <begin position="280"/>
        <end position="433"/>
    </location>
</feature>
<evidence type="ECO:0000256" key="2">
    <source>
        <dbReference type="ARBA" id="ARBA00009347"/>
    </source>
</evidence>
<dbReference type="InterPro" id="IPR009100">
    <property type="entry name" value="AcylCoA_DH/oxidase_NM_dom_sf"/>
</dbReference>
<reference evidence="9 10" key="1">
    <citation type="submission" date="2020-08" db="EMBL/GenBank/DDBJ databases">
        <title>Amycolatopsis sp. nov. DR6-1 isolated from Dendrobium heterocarpum.</title>
        <authorList>
            <person name="Tedsree N."/>
            <person name="Kuncharoen N."/>
            <person name="Likhitwitayawuid K."/>
            <person name="Tanasupawat S."/>
        </authorList>
    </citation>
    <scope>NUCLEOTIDE SEQUENCE [LARGE SCALE GENOMIC DNA]</scope>
    <source>
        <strain evidence="9 10">DR6-1</strain>
    </source>
</reference>
<evidence type="ECO:0000256" key="3">
    <source>
        <dbReference type="ARBA" id="ARBA00022630"/>
    </source>
</evidence>
<dbReference type="EMBL" id="JACGZW010000001">
    <property type="protein sequence ID" value="MBB1152089.1"/>
    <property type="molecule type" value="Genomic_DNA"/>
</dbReference>
<dbReference type="InterPro" id="IPR006089">
    <property type="entry name" value="Acyl-CoA_DH_CS"/>
</dbReference>
<dbReference type="PANTHER" id="PTHR42707">
    <property type="entry name" value="ACYL-COA DEHYDROGENASE"/>
    <property type="match status" value="1"/>
</dbReference>
<evidence type="ECO:0000256" key="4">
    <source>
        <dbReference type="ARBA" id="ARBA00022827"/>
    </source>
</evidence>
<dbReference type="GO" id="GO:0003995">
    <property type="term" value="F:acyl-CoA dehydrogenase activity"/>
    <property type="evidence" value="ECO:0007669"/>
    <property type="project" value="InterPro"/>
</dbReference>
<evidence type="ECO:0000313" key="10">
    <source>
        <dbReference type="Proteomes" id="UP000526734"/>
    </source>
</evidence>
<evidence type="ECO:0000313" key="9">
    <source>
        <dbReference type="EMBL" id="MBB1152089.1"/>
    </source>
</evidence>
<dbReference type="Proteomes" id="UP000526734">
    <property type="component" value="Unassembled WGS sequence"/>
</dbReference>
<dbReference type="InterPro" id="IPR052904">
    <property type="entry name" value="Acyl-CoA_dehydrogenase-like"/>
</dbReference>
<dbReference type="RefSeq" id="WP_182889301.1">
    <property type="nucleotide sequence ID" value="NZ_JACGZW010000001.1"/>
</dbReference>
<evidence type="ECO:0000256" key="5">
    <source>
        <dbReference type="RuleBase" id="RU362125"/>
    </source>
</evidence>
<name>A0A7W3VS61_9PSEU</name>
<protein>
    <submittedName>
        <fullName evidence="9">Acyl-CoA dehydrogenase family protein</fullName>
    </submittedName>
</protein>
<dbReference type="InterPro" id="IPR041504">
    <property type="entry name" value="AidB_N"/>
</dbReference>
<dbReference type="Pfam" id="PF02770">
    <property type="entry name" value="Acyl-CoA_dh_M"/>
    <property type="match status" value="1"/>
</dbReference>
<dbReference type="InterPro" id="IPR036250">
    <property type="entry name" value="AcylCo_DH-like_C"/>
</dbReference>
<keyword evidence="3 5" id="KW-0285">Flavoprotein</keyword>
<evidence type="ECO:0000259" key="7">
    <source>
        <dbReference type="Pfam" id="PF02770"/>
    </source>
</evidence>
<dbReference type="AlphaFoldDB" id="A0A7W3VS61"/>
<keyword evidence="4 5" id="KW-0274">FAD</keyword>
<evidence type="ECO:0000259" key="6">
    <source>
        <dbReference type="Pfam" id="PF00441"/>
    </source>
</evidence>
<comment type="cofactor">
    <cofactor evidence="1 5">
        <name>FAD</name>
        <dbReference type="ChEBI" id="CHEBI:57692"/>
    </cofactor>
</comment>
<dbReference type="Gene3D" id="1.20.140.10">
    <property type="entry name" value="Butyryl-CoA Dehydrogenase, subunit A, domain 3"/>
    <property type="match status" value="1"/>
</dbReference>
<keyword evidence="5" id="KW-0560">Oxidoreductase</keyword>
<dbReference type="InterPro" id="IPR009075">
    <property type="entry name" value="AcylCo_DH/oxidase_C"/>
</dbReference>
<comment type="similarity">
    <text evidence="2 5">Belongs to the acyl-CoA dehydrogenase family.</text>
</comment>
<dbReference type="SUPFAM" id="SSF47203">
    <property type="entry name" value="Acyl-CoA dehydrogenase C-terminal domain-like"/>
    <property type="match status" value="1"/>
</dbReference>
<dbReference type="PANTHER" id="PTHR42707:SF3">
    <property type="entry name" value="ACYL-COA DEHYDROGENASE AIDB-RELATED"/>
    <property type="match status" value="1"/>
</dbReference>
<accession>A0A7W3VS61</accession>
<dbReference type="Gene3D" id="2.40.110.20">
    <property type="match status" value="1"/>
</dbReference>
<keyword evidence="10" id="KW-1185">Reference proteome</keyword>
<comment type="caution">
    <text evidence="9">The sequence shown here is derived from an EMBL/GenBank/DDBJ whole genome shotgun (WGS) entry which is preliminary data.</text>
</comment>
<organism evidence="9 10">
    <name type="scientific">Amycolatopsis dendrobii</name>
    <dbReference type="NCBI Taxonomy" id="2760662"/>
    <lineage>
        <taxon>Bacteria</taxon>
        <taxon>Bacillati</taxon>
        <taxon>Actinomycetota</taxon>
        <taxon>Actinomycetes</taxon>
        <taxon>Pseudonocardiales</taxon>
        <taxon>Pseudonocardiaceae</taxon>
        <taxon>Amycolatopsis</taxon>
    </lineage>
</organism>
<dbReference type="PROSITE" id="PS00073">
    <property type="entry name" value="ACYL_COA_DH_2"/>
    <property type="match status" value="1"/>
</dbReference>
<evidence type="ECO:0000256" key="1">
    <source>
        <dbReference type="ARBA" id="ARBA00001974"/>
    </source>
</evidence>
<sequence>MPATHEVVNQVPPLEHDVAADPALAEAVGRTDATWVGDELHELGRLAGSEQVQEWSRLVNENEPVLRTHDRFGHRIDEVEFHPHWHDLMNVAVSHGLQAAPWRDERPGAHAARAAKFYVWSQSEAGHTCPISMTYAAVPALRANSELTEKYEPLLASTEYDFGLREPGAKRGLIAGMSMTEKQGGSDVRANTTAARPAGDGTYRLVGHKWFTSAPMSDMFLTLAQAPGGLSCFLLPRVLPDGSRNPIRLQRLKDKLGNRSNASSEIEYDDAVGWLVGEEGRGVRTIIEMVNNTRLDCALGSSSGMRLGAVRAVHHATHRYAFGKALVDQPLMANVLADLVLEAEAAVAASMRLAAAGDRRDDEQEQAFRRLGLAVTKYWVCKRAPMHAAEALECFGGNGYVEESGMPRLYREAPLMSIWEGSGNVAALDALRAMGRQPESVAAFFAEVGQAAGGDARLDDAVDRLKKDLSDVDDLEFRARRVVESMALVLQGSLLVRHAPRAVADAFCGTRFGGDWGLAFGTLPAGTDTSAIIARARV</sequence>
<gene>
    <name evidence="9" type="ORF">H4281_03000</name>
</gene>